<dbReference type="AlphaFoldDB" id="A0A7X2NM96"/>
<gene>
    <name evidence="5" type="ORF">FYJ39_12180</name>
</gene>
<reference evidence="5 6" key="1">
    <citation type="submission" date="2019-08" db="EMBL/GenBank/DDBJ databases">
        <title>In-depth cultivation of the pig gut microbiome towards novel bacterial diversity and tailored functional studies.</title>
        <authorList>
            <person name="Wylensek D."/>
            <person name="Hitch T.C.A."/>
            <person name="Clavel T."/>
        </authorList>
    </citation>
    <scope>NUCLEOTIDE SEQUENCE [LARGE SCALE GENOMIC DNA]</scope>
    <source>
        <strain evidence="5 6">WCA-389-WT-23D1</strain>
    </source>
</reference>
<dbReference type="Gene3D" id="3.40.50.720">
    <property type="entry name" value="NAD(P)-binding Rossmann-like Domain"/>
    <property type="match status" value="1"/>
</dbReference>
<dbReference type="RefSeq" id="WP_154472742.1">
    <property type="nucleotide sequence ID" value="NZ_DBEWUL010000125.1"/>
</dbReference>
<name>A0A7X2NM96_9CLOT</name>
<dbReference type="EMBL" id="VUMD01000010">
    <property type="protein sequence ID" value="MSS37310.1"/>
    <property type="molecule type" value="Genomic_DNA"/>
</dbReference>
<protein>
    <submittedName>
        <fullName evidence="5">Alcohol dehydrogenase catalytic domain-containing protein</fullName>
    </submittedName>
</protein>
<sequence length="330" mass="36252">MKALVMEGPGKSRVEDVEMPVPGYGEVLVKMKYCGVCSSELEPWKTAVKGQTFGHEPMGTVEALGDGVTGLKRNDRVTGLCSPCYAQYTIMKQEHCVVIPDEVADEDAMGEALACLLNVGAQMQLAAPGDPFVVVGCGYMGLGTISLMRAMGAGMIIGVDIREEARENALKFGADISYSPETIPEEYFFSKYKFGGHALGPGKKREMFSVGFSRVEEFAGTGSALRLAGDMTSVNGHLGIGGYHLGGDRRIDFQQWNYKMMRILNTQIRDDDLAIRYCRQALDLIARGQWKFKGTVSPNNIYSLEEFDRCQYDLEHKPSGFIKALICCND</sequence>
<dbReference type="InterPro" id="IPR013154">
    <property type="entry name" value="ADH-like_N"/>
</dbReference>
<keyword evidence="6" id="KW-1185">Reference proteome</keyword>
<dbReference type="PANTHER" id="PTHR43401:SF2">
    <property type="entry name" value="L-THREONINE 3-DEHYDROGENASE"/>
    <property type="match status" value="1"/>
</dbReference>
<dbReference type="PANTHER" id="PTHR43401">
    <property type="entry name" value="L-THREONINE 3-DEHYDROGENASE"/>
    <property type="match status" value="1"/>
</dbReference>
<dbReference type="Pfam" id="PF08240">
    <property type="entry name" value="ADH_N"/>
    <property type="match status" value="1"/>
</dbReference>
<comment type="caution">
    <text evidence="5">The sequence shown here is derived from an EMBL/GenBank/DDBJ whole genome shotgun (WGS) entry which is preliminary data.</text>
</comment>
<dbReference type="SUPFAM" id="SSF51735">
    <property type="entry name" value="NAD(P)-binding Rossmann-fold domains"/>
    <property type="match status" value="1"/>
</dbReference>
<dbReference type="GO" id="GO:0016491">
    <property type="term" value="F:oxidoreductase activity"/>
    <property type="evidence" value="ECO:0007669"/>
    <property type="project" value="UniProtKB-KW"/>
</dbReference>
<dbReference type="PROSITE" id="PS00059">
    <property type="entry name" value="ADH_ZINC"/>
    <property type="match status" value="1"/>
</dbReference>
<dbReference type="Gene3D" id="3.90.180.10">
    <property type="entry name" value="Medium-chain alcohol dehydrogenases, catalytic domain"/>
    <property type="match status" value="2"/>
</dbReference>
<evidence type="ECO:0000259" key="4">
    <source>
        <dbReference type="Pfam" id="PF08240"/>
    </source>
</evidence>
<organism evidence="5 6">
    <name type="scientific">Clostridium porci</name>
    <dbReference type="NCBI Taxonomy" id="2605778"/>
    <lineage>
        <taxon>Bacteria</taxon>
        <taxon>Bacillati</taxon>
        <taxon>Bacillota</taxon>
        <taxon>Clostridia</taxon>
        <taxon>Eubacteriales</taxon>
        <taxon>Clostridiaceae</taxon>
        <taxon>Clostridium</taxon>
    </lineage>
</organism>
<keyword evidence="1" id="KW-0479">Metal-binding</keyword>
<proteinExistence type="predicted"/>
<dbReference type="SUPFAM" id="SSF50129">
    <property type="entry name" value="GroES-like"/>
    <property type="match status" value="1"/>
</dbReference>
<evidence type="ECO:0000256" key="1">
    <source>
        <dbReference type="ARBA" id="ARBA00022723"/>
    </source>
</evidence>
<evidence type="ECO:0000313" key="6">
    <source>
        <dbReference type="Proteomes" id="UP000429958"/>
    </source>
</evidence>
<dbReference type="InterPro" id="IPR002328">
    <property type="entry name" value="ADH_Zn_CS"/>
</dbReference>
<dbReference type="InterPro" id="IPR050129">
    <property type="entry name" value="Zn_alcohol_dh"/>
</dbReference>
<evidence type="ECO:0000256" key="3">
    <source>
        <dbReference type="ARBA" id="ARBA00023002"/>
    </source>
</evidence>
<accession>A0A7X2NM96</accession>
<dbReference type="InterPro" id="IPR036291">
    <property type="entry name" value="NAD(P)-bd_dom_sf"/>
</dbReference>
<feature type="domain" description="Alcohol dehydrogenase-like N-terminal" evidence="4">
    <location>
        <begin position="25"/>
        <end position="100"/>
    </location>
</feature>
<dbReference type="Proteomes" id="UP000429958">
    <property type="component" value="Unassembled WGS sequence"/>
</dbReference>
<dbReference type="InterPro" id="IPR011032">
    <property type="entry name" value="GroES-like_sf"/>
</dbReference>
<dbReference type="GO" id="GO:0008270">
    <property type="term" value="F:zinc ion binding"/>
    <property type="evidence" value="ECO:0007669"/>
    <property type="project" value="InterPro"/>
</dbReference>
<evidence type="ECO:0000256" key="2">
    <source>
        <dbReference type="ARBA" id="ARBA00022833"/>
    </source>
</evidence>
<evidence type="ECO:0000313" key="5">
    <source>
        <dbReference type="EMBL" id="MSS37310.1"/>
    </source>
</evidence>
<keyword evidence="2" id="KW-0862">Zinc</keyword>
<keyword evidence="3" id="KW-0560">Oxidoreductase</keyword>